<keyword evidence="3 5" id="KW-1133">Transmembrane helix</keyword>
<dbReference type="EMBL" id="AP025592">
    <property type="protein sequence ID" value="BDG07015.1"/>
    <property type="molecule type" value="Genomic_DNA"/>
</dbReference>
<dbReference type="RefSeq" id="WP_248343595.1">
    <property type="nucleotide sequence ID" value="NZ_AP025592.1"/>
</dbReference>
<dbReference type="InterPro" id="IPR001750">
    <property type="entry name" value="ND/Mrp_TM"/>
</dbReference>
<keyword evidence="5" id="KW-0813">Transport</keyword>
<feature type="transmembrane region" description="Helical" evidence="5">
    <location>
        <begin position="167"/>
        <end position="188"/>
    </location>
</feature>
<evidence type="ECO:0000256" key="1">
    <source>
        <dbReference type="ARBA" id="ARBA00004127"/>
    </source>
</evidence>
<accession>A0ABN6N3A0</accession>
<evidence type="ECO:0000256" key="3">
    <source>
        <dbReference type="ARBA" id="ARBA00022989"/>
    </source>
</evidence>
<feature type="transmembrane region" description="Helical" evidence="5">
    <location>
        <begin position="136"/>
        <end position="155"/>
    </location>
</feature>
<comment type="catalytic activity">
    <reaction evidence="5">
        <text>a quinone + NADH + 5 H(+)(in) = a quinol + NAD(+) + 4 H(+)(out)</text>
        <dbReference type="Rhea" id="RHEA:57888"/>
        <dbReference type="ChEBI" id="CHEBI:15378"/>
        <dbReference type="ChEBI" id="CHEBI:24646"/>
        <dbReference type="ChEBI" id="CHEBI:57540"/>
        <dbReference type="ChEBI" id="CHEBI:57945"/>
        <dbReference type="ChEBI" id="CHEBI:132124"/>
    </reaction>
</comment>
<feature type="transmembrane region" description="Helical" evidence="5">
    <location>
        <begin position="363"/>
        <end position="385"/>
    </location>
</feature>
<evidence type="ECO:0000256" key="4">
    <source>
        <dbReference type="ARBA" id="ARBA00023136"/>
    </source>
</evidence>
<feature type="transmembrane region" description="Helical" evidence="5">
    <location>
        <begin position="261"/>
        <end position="282"/>
    </location>
</feature>
<keyword evidence="5" id="KW-0830">Ubiquinone</keyword>
<feature type="transmembrane region" description="Helical" evidence="5">
    <location>
        <begin position="76"/>
        <end position="100"/>
    </location>
</feature>
<dbReference type="Proteomes" id="UP001162734">
    <property type="component" value="Chromosome"/>
</dbReference>
<keyword evidence="2 5" id="KW-0812">Transmembrane</keyword>
<proteinExistence type="inferred from homology"/>
<comment type="subunit">
    <text evidence="5">NDH-1 is composed of 14 different subunits. Subunits NuoA, H, J, K, L, M, N constitute the membrane sector of the complex.</text>
</comment>
<keyword evidence="4 5" id="KW-0472">Membrane</keyword>
<sequence>MDYLPFIEENLRSTAWFRPELALTFGAVALFLLDLVWRKAENRVWRLSTATLAVLGVAAALLAAQPPTAQMLFNGMIANDALAIFFKWLFLAAAAITVVISAQAKDIRPERAGEFQAILLTVVLGMFLMASSANLLMIYLSLELVSIGSYILTGYKKGDRKAVEASLKYVIYGGVASGVMLFGMSYLYGLTGTSDLPELARRIGALSQTMTQAQAMGSEAAVRLTLIMSVVFVLAGIGYKVAAVPWHMWCPDVYEGAPTPFTAFLSVGPKAAGFAVALRFFYGALAGDPSTALFDGQGLGAAVAGIPWPAVIGVVSAITMTLGNLTALSQTNLKRLLAYSSIAHAGYTLMGLAALSKTGMQSVMIYMSIYLIMNLGAFLAVIVVAQTTGSESIFEYRGLAKRAPLAATAFAVFLFSLTGIPPFAGFIGKYYLFLAVLERAGGPGGSWWMALAICGALNSAVSLYYYARVLRAMFLESPYRDEPMGAAFGHRLLLGAFSAAVLVFGVAPGLLVEWTARSLDFFRG</sequence>
<feature type="transmembrane region" description="Helical" evidence="5">
    <location>
        <begin position="44"/>
        <end position="64"/>
    </location>
</feature>
<feature type="transmembrane region" description="Helical" evidence="5">
    <location>
        <begin position="302"/>
        <end position="324"/>
    </location>
</feature>
<dbReference type="HAMAP" id="MF_00445">
    <property type="entry name" value="NDH1_NuoN_1"/>
    <property type="match status" value="1"/>
</dbReference>
<comment type="subcellular location">
    <subcellularLocation>
        <location evidence="5">Cell membrane</location>
        <topology evidence="5">Multi-pass membrane protein</topology>
    </subcellularLocation>
    <subcellularLocation>
        <location evidence="1">Endomembrane system</location>
        <topology evidence="1">Multi-pass membrane protein</topology>
    </subcellularLocation>
    <subcellularLocation>
        <location evidence="6">Membrane</location>
        <topology evidence="6">Multi-pass membrane protein</topology>
    </subcellularLocation>
</comment>
<keyword evidence="5" id="KW-0874">Quinone</keyword>
<dbReference type="Pfam" id="PF00361">
    <property type="entry name" value="Proton_antipo_M"/>
    <property type="match status" value="2"/>
</dbReference>
<feature type="transmembrane region" description="Helical" evidence="5">
    <location>
        <begin position="226"/>
        <end position="249"/>
    </location>
</feature>
<protein>
    <recommendedName>
        <fullName evidence="5">NADH-quinone oxidoreductase subunit N</fullName>
        <ecNumber evidence="5">7.1.1.-</ecNumber>
    </recommendedName>
    <alternativeName>
        <fullName evidence="5">NADH dehydrogenase I subunit N</fullName>
    </alternativeName>
    <alternativeName>
        <fullName evidence="5">NDH-1 subunit N</fullName>
    </alternativeName>
</protein>
<keyword evidence="5" id="KW-1278">Translocase</keyword>
<comment type="similarity">
    <text evidence="5">Belongs to the complex I subunit 2 family.</text>
</comment>
<name>A0ABN6N3A0_9BACT</name>
<keyword evidence="9" id="KW-1185">Reference proteome</keyword>
<feature type="transmembrane region" description="Helical" evidence="5">
    <location>
        <begin position="336"/>
        <end position="357"/>
    </location>
</feature>
<keyword evidence="5" id="KW-0520">NAD</keyword>
<gene>
    <name evidence="8" type="primary">ndhB</name>
    <name evidence="5" type="synonym">nuoN</name>
    <name evidence="8" type="ORF">AMPC_01280</name>
</gene>
<keyword evidence="5" id="KW-1003">Cell membrane</keyword>
<dbReference type="PANTHER" id="PTHR22773">
    <property type="entry name" value="NADH DEHYDROGENASE"/>
    <property type="match status" value="1"/>
</dbReference>
<evidence type="ECO:0000256" key="2">
    <source>
        <dbReference type="ARBA" id="ARBA00022692"/>
    </source>
</evidence>
<feature type="domain" description="NADH:quinone oxidoreductase/Mrp antiporter transmembrane" evidence="7">
    <location>
        <begin position="132"/>
        <end position="281"/>
    </location>
</feature>
<dbReference type="EC" id="7.1.1.-" evidence="5"/>
<evidence type="ECO:0000256" key="5">
    <source>
        <dbReference type="HAMAP-Rule" id="MF_00445"/>
    </source>
</evidence>
<reference evidence="9" key="1">
    <citation type="journal article" date="2022" name="Int. J. Syst. Evol. Microbiol.">
        <title>Anaeromyxobacter oryzae sp. nov., Anaeromyxobacter diazotrophicus sp. nov. and Anaeromyxobacter paludicola sp. nov., isolated from paddy soils.</title>
        <authorList>
            <person name="Itoh H."/>
            <person name="Xu Z."/>
            <person name="Mise K."/>
            <person name="Masuda Y."/>
            <person name="Ushijima N."/>
            <person name="Hayakawa C."/>
            <person name="Shiratori Y."/>
            <person name="Senoo K."/>
        </authorList>
    </citation>
    <scope>NUCLEOTIDE SEQUENCE [LARGE SCALE GENOMIC DNA]</scope>
    <source>
        <strain evidence="9">Red630</strain>
    </source>
</reference>
<evidence type="ECO:0000313" key="9">
    <source>
        <dbReference type="Proteomes" id="UP001162734"/>
    </source>
</evidence>
<feature type="transmembrane region" description="Helical" evidence="5">
    <location>
        <begin position="447"/>
        <end position="467"/>
    </location>
</feature>
<comment type="function">
    <text evidence="5">NDH-1 shuttles electrons from NADH, via FMN and iron-sulfur (Fe-S) centers, to quinones in the respiratory chain. The immediate electron acceptor for the enzyme in this species is believed to be ubiquinone. Couples the redox reaction to proton translocation (for every two electrons transferred, four hydrogen ions are translocated across the cytoplasmic membrane), and thus conserves the redox energy in a proton gradient.</text>
</comment>
<evidence type="ECO:0000259" key="7">
    <source>
        <dbReference type="Pfam" id="PF00361"/>
    </source>
</evidence>
<evidence type="ECO:0000313" key="8">
    <source>
        <dbReference type="EMBL" id="BDG07015.1"/>
    </source>
</evidence>
<feature type="transmembrane region" description="Helical" evidence="5">
    <location>
        <begin position="112"/>
        <end position="130"/>
    </location>
</feature>
<feature type="transmembrane region" description="Helical" evidence="5">
    <location>
        <begin position="20"/>
        <end position="37"/>
    </location>
</feature>
<dbReference type="InterPro" id="IPR010096">
    <property type="entry name" value="NADH-Q_OxRdtase_suN/2"/>
</dbReference>
<evidence type="ECO:0000256" key="6">
    <source>
        <dbReference type="RuleBase" id="RU000320"/>
    </source>
</evidence>
<organism evidence="8 9">
    <name type="scientific">Anaeromyxobacter paludicola</name>
    <dbReference type="NCBI Taxonomy" id="2918171"/>
    <lineage>
        <taxon>Bacteria</taxon>
        <taxon>Pseudomonadati</taxon>
        <taxon>Myxococcota</taxon>
        <taxon>Myxococcia</taxon>
        <taxon>Myxococcales</taxon>
        <taxon>Cystobacterineae</taxon>
        <taxon>Anaeromyxobacteraceae</taxon>
        <taxon>Anaeromyxobacter</taxon>
    </lineage>
</organism>
<feature type="transmembrane region" description="Helical" evidence="5">
    <location>
        <begin position="405"/>
        <end position="427"/>
    </location>
</feature>
<feature type="transmembrane region" description="Helical" evidence="5">
    <location>
        <begin position="488"/>
        <end position="511"/>
    </location>
</feature>
<dbReference type="NCBIfam" id="TIGR01770">
    <property type="entry name" value="NDH_I_N"/>
    <property type="match status" value="1"/>
</dbReference>
<feature type="domain" description="NADH:quinone oxidoreductase/Mrp antiporter transmembrane" evidence="7">
    <location>
        <begin position="307"/>
        <end position="439"/>
    </location>
</feature>